<dbReference type="STRING" id="1230097.A0A423XDP1"/>
<accession>A0A423XDP1</accession>
<dbReference type="Proteomes" id="UP000285146">
    <property type="component" value="Unassembled WGS sequence"/>
</dbReference>
<evidence type="ECO:0000256" key="1">
    <source>
        <dbReference type="SAM" id="MobiDB-lite"/>
    </source>
</evidence>
<dbReference type="EMBL" id="LKEB01000015">
    <property type="protein sequence ID" value="ROW14185.1"/>
    <property type="molecule type" value="Genomic_DNA"/>
</dbReference>
<name>A0A423XDP1_9PEZI</name>
<evidence type="ECO:0000313" key="2">
    <source>
        <dbReference type="EMBL" id="ROW14185.1"/>
    </source>
</evidence>
<gene>
    <name evidence="2" type="ORF">VPNG_04201</name>
</gene>
<feature type="compositionally biased region" description="Polar residues" evidence="1">
    <location>
        <begin position="80"/>
        <end position="94"/>
    </location>
</feature>
<proteinExistence type="predicted"/>
<protein>
    <submittedName>
        <fullName evidence="2">Uncharacterized protein</fullName>
    </submittedName>
</protein>
<evidence type="ECO:0000313" key="3">
    <source>
        <dbReference type="Proteomes" id="UP000285146"/>
    </source>
</evidence>
<sequence>MSNRPHPLRQAYTVDYSIDRQPSTTSSASSGYSQSSSQLDLSRTTTLSSSDSNGYGSMGHRRGKSEAISRLPPSPKSPDSRPQTSAGNVYSPQLDSNSHVHVHVHIHVFIHIDVDVAIESQVQAHVHTYTHTDADPYADPYAYSSGTLSP</sequence>
<reference evidence="2 3" key="1">
    <citation type="submission" date="2015-09" db="EMBL/GenBank/DDBJ databases">
        <title>Host preference determinants of Valsa canker pathogens revealed by comparative genomics.</title>
        <authorList>
            <person name="Yin Z."/>
            <person name="Huang L."/>
        </authorList>
    </citation>
    <scope>NUCLEOTIDE SEQUENCE [LARGE SCALE GENOMIC DNA]</scope>
    <source>
        <strain evidence="2 3">SXYLt</strain>
    </source>
</reference>
<feature type="region of interest" description="Disordered" evidence="1">
    <location>
        <begin position="1"/>
        <end position="94"/>
    </location>
</feature>
<keyword evidence="3" id="KW-1185">Reference proteome</keyword>
<comment type="caution">
    <text evidence="2">The sequence shown here is derived from an EMBL/GenBank/DDBJ whole genome shotgun (WGS) entry which is preliminary data.</text>
</comment>
<dbReference type="AlphaFoldDB" id="A0A423XDP1"/>
<organism evidence="2 3">
    <name type="scientific">Cytospora leucostoma</name>
    <dbReference type="NCBI Taxonomy" id="1230097"/>
    <lineage>
        <taxon>Eukaryota</taxon>
        <taxon>Fungi</taxon>
        <taxon>Dikarya</taxon>
        <taxon>Ascomycota</taxon>
        <taxon>Pezizomycotina</taxon>
        <taxon>Sordariomycetes</taxon>
        <taxon>Sordariomycetidae</taxon>
        <taxon>Diaporthales</taxon>
        <taxon>Cytosporaceae</taxon>
        <taxon>Cytospora</taxon>
    </lineage>
</organism>
<dbReference type="InParanoid" id="A0A423XDP1"/>
<feature type="compositionally biased region" description="Low complexity" evidence="1">
    <location>
        <begin position="23"/>
        <end position="52"/>
    </location>
</feature>